<gene>
    <name evidence="2" type="ORF">LX12_003422</name>
</gene>
<name>A0ABT1H8U0_9NOCA</name>
<evidence type="ECO:0008006" key="4">
    <source>
        <dbReference type="Google" id="ProtNLM"/>
    </source>
</evidence>
<accession>A0ABT1H8U0</accession>
<dbReference type="EMBL" id="JAMTCG010000006">
    <property type="protein sequence ID" value="MCP2162218.1"/>
    <property type="molecule type" value="Genomic_DNA"/>
</dbReference>
<keyword evidence="3" id="KW-1185">Reference proteome</keyword>
<evidence type="ECO:0000313" key="3">
    <source>
        <dbReference type="Proteomes" id="UP001205740"/>
    </source>
</evidence>
<comment type="caution">
    <text evidence="2">The sequence shown here is derived from an EMBL/GenBank/DDBJ whole genome shotgun (WGS) entry which is preliminary data.</text>
</comment>
<dbReference type="Pfam" id="PF14029">
    <property type="entry name" value="DUF4244"/>
    <property type="match status" value="1"/>
</dbReference>
<evidence type="ECO:0000313" key="2">
    <source>
        <dbReference type="EMBL" id="MCP2162218.1"/>
    </source>
</evidence>
<dbReference type="InterPro" id="IPR025338">
    <property type="entry name" value="DUF4244"/>
</dbReference>
<feature type="region of interest" description="Disordered" evidence="1">
    <location>
        <begin position="1"/>
        <end position="22"/>
    </location>
</feature>
<protein>
    <recommendedName>
        <fullName evidence="4">DUF4244 domain-containing protein</fullName>
    </recommendedName>
</protein>
<evidence type="ECO:0000256" key="1">
    <source>
        <dbReference type="SAM" id="MobiDB-lite"/>
    </source>
</evidence>
<sequence length="89" mass="9296">MTQRSAEQTDGRSVGHERGEQMQHRWIQAAQVRVMEAAAADDGMSTAEYAIGTIAAAAFGAILYTVVTGDNIVSALTGIVTKALNTSVG</sequence>
<feature type="compositionally biased region" description="Basic and acidic residues" evidence="1">
    <location>
        <begin position="7"/>
        <end position="22"/>
    </location>
</feature>
<organism evidence="2 3">
    <name type="scientific">Williamsia serinedens</name>
    <dbReference type="NCBI Taxonomy" id="391736"/>
    <lineage>
        <taxon>Bacteria</taxon>
        <taxon>Bacillati</taxon>
        <taxon>Actinomycetota</taxon>
        <taxon>Actinomycetes</taxon>
        <taxon>Mycobacteriales</taxon>
        <taxon>Nocardiaceae</taxon>
        <taxon>Williamsia</taxon>
    </lineage>
</organism>
<dbReference type="Proteomes" id="UP001205740">
    <property type="component" value="Unassembled WGS sequence"/>
</dbReference>
<reference evidence="2 3" key="1">
    <citation type="submission" date="2022-06" db="EMBL/GenBank/DDBJ databases">
        <title>Genomic Encyclopedia of Archaeal and Bacterial Type Strains, Phase II (KMG-II): from individual species to whole genera.</title>
        <authorList>
            <person name="Goeker M."/>
        </authorList>
    </citation>
    <scope>NUCLEOTIDE SEQUENCE [LARGE SCALE GENOMIC DNA]</scope>
    <source>
        <strain evidence="2 3">DSM 45037</strain>
    </source>
</reference>
<proteinExistence type="predicted"/>